<name>A0A2T6ZGK8_TUBBO</name>
<evidence type="ECO:0000313" key="1">
    <source>
        <dbReference type="EMBL" id="PUU74609.1"/>
    </source>
</evidence>
<evidence type="ECO:0000313" key="2">
    <source>
        <dbReference type="Proteomes" id="UP000244722"/>
    </source>
</evidence>
<proteinExistence type="predicted"/>
<accession>A0A2T6ZGK8</accession>
<reference evidence="1 2" key="1">
    <citation type="submission" date="2017-04" db="EMBL/GenBank/DDBJ databases">
        <title>Draft genome sequence of Tuber borchii Vittad., a whitish edible truffle.</title>
        <authorList>
            <consortium name="DOE Joint Genome Institute"/>
            <person name="Murat C."/>
            <person name="Kuo A."/>
            <person name="Barry K.W."/>
            <person name="Clum A."/>
            <person name="Dockter R.B."/>
            <person name="Fauchery L."/>
            <person name="Iotti M."/>
            <person name="Kohler A."/>
            <person name="Labutti K."/>
            <person name="Lindquist E.A."/>
            <person name="Lipzen A."/>
            <person name="Ohm R.A."/>
            <person name="Wang M."/>
            <person name="Grigoriev I.V."/>
            <person name="Zambonelli A."/>
            <person name="Martin F.M."/>
        </authorList>
    </citation>
    <scope>NUCLEOTIDE SEQUENCE [LARGE SCALE GENOMIC DNA]</scope>
    <source>
        <strain evidence="1 2">Tbo3840</strain>
    </source>
</reference>
<evidence type="ECO:0008006" key="3">
    <source>
        <dbReference type="Google" id="ProtNLM"/>
    </source>
</evidence>
<dbReference type="OrthoDB" id="5412343at2759"/>
<organism evidence="1 2">
    <name type="scientific">Tuber borchii</name>
    <name type="common">White truffle</name>
    <dbReference type="NCBI Taxonomy" id="42251"/>
    <lineage>
        <taxon>Eukaryota</taxon>
        <taxon>Fungi</taxon>
        <taxon>Dikarya</taxon>
        <taxon>Ascomycota</taxon>
        <taxon>Pezizomycotina</taxon>
        <taxon>Pezizomycetes</taxon>
        <taxon>Pezizales</taxon>
        <taxon>Tuberaceae</taxon>
        <taxon>Tuber</taxon>
    </lineage>
</organism>
<dbReference type="Proteomes" id="UP000244722">
    <property type="component" value="Unassembled WGS sequence"/>
</dbReference>
<gene>
    <name evidence="1" type="ORF">B9Z19DRAFT_1157591</name>
</gene>
<sequence>MNPPSVPHGRPENMTELVEAYLQAPGVIIQRSLPTETLRVPFSPTYNTKFILKRFQSCDDLFDEIAAMEHARSAFNSWMPGSHIVPDTYWKSEPSAMIAMEHIPGTNGSEVGMGFWTRSQRRGFVRQMAVIGICLIWGVRDRASETSTEAMFRRGLRHKSAAAYDREGIDEFFSNALSGIFAPPGPLLRNFRFIRPCEISLRGSKIVAITGWGSMLNWRGGQGAGDISGLDVLNDTPPPGYEALGGPDWDTIRAYSGRIREADFMEALSDDESDICDGEKESEGLPEDWYHQPVWQLVSECVCRCELRAKPVPIGEYLGWAKRDEEGFRKELTGG</sequence>
<protein>
    <recommendedName>
        <fullName evidence="3">Aminoglycoside phosphotransferase domain-containing protein</fullName>
    </recommendedName>
</protein>
<dbReference type="AlphaFoldDB" id="A0A2T6ZGK8"/>
<keyword evidence="2" id="KW-1185">Reference proteome</keyword>
<dbReference type="EMBL" id="NESQ01000288">
    <property type="protein sequence ID" value="PUU74609.1"/>
    <property type="molecule type" value="Genomic_DNA"/>
</dbReference>
<comment type="caution">
    <text evidence="1">The sequence shown here is derived from an EMBL/GenBank/DDBJ whole genome shotgun (WGS) entry which is preliminary data.</text>
</comment>